<feature type="region of interest" description="Disordered" evidence="5">
    <location>
        <begin position="1"/>
        <end position="20"/>
    </location>
</feature>
<dbReference type="Proteomes" id="UP001628179">
    <property type="component" value="Unassembled WGS sequence"/>
</dbReference>
<evidence type="ECO:0000256" key="4">
    <source>
        <dbReference type="ARBA" id="ARBA00022807"/>
    </source>
</evidence>
<proteinExistence type="inferred from homology"/>
<accession>A0ABQ0GKC9</accession>
<dbReference type="PANTHER" id="PTHR46468:SF1">
    <property type="entry name" value="SENTRIN-SPECIFIC PROTEASE 8"/>
    <property type="match status" value="1"/>
</dbReference>
<gene>
    <name evidence="7" type="ORF">MFIFM68171_08402</name>
</gene>
<keyword evidence="8" id="KW-1185">Reference proteome</keyword>
<feature type="compositionally biased region" description="Basic and acidic residues" evidence="5">
    <location>
        <begin position="268"/>
        <end position="287"/>
    </location>
</feature>
<evidence type="ECO:0000313" key="7">
    <source>
        <dbReference type="EMBL" id="GAB1318192.1"/>
    </source>
</evidence>
<comment type="caution">
    <text evidence="7">The sequence shown here is derived from an EMBL/GenBank/DDBJ whole genome shotgun (WGS) entry which is preliminary data.</text>
</comment>
<dbReference type="EMBL" id="BAAFSV010000004">
    <property type="protein sequence ID" value="GAB1318192.1"/>
    <property type="molecule type" value="Genomic_DNA"/>
</dbReference>
<evidence type="ECO:0000259" key="6">
    <source>
        <dbReference type="PROSITE" id="PS50600"/>
    </source>
</evidence>
<dbReference type="InterPro" id="IPR003653">
    <property type="entry name" value="Peptidase_C48_C"/>
</dbReference>
<comment type="similarity">
    <text evidence="1">Belongs to the peptidase C48 family.</text>
</comment>
<dbReference type="RefSeq" id="XP_070919923.1">
    <property type="nucleotide sequence ID" value="XM_071063822.1"/>
</dbReference>
<keyword evidence="3" id="KW-0378">Hydrolase</keyword>
<sequence>MESRQNSGTSASPGPVSRSRPALSYQGIVVDEQDIELLKSLDMVTDSVMDCFVSHLSRTIRNRYPEASISLLRPYLASLLASPTTSADSIRPALPTDAIRSTHLLLPVPNQGHTPPDTGPYWSLLVVSALDGLAFHYTVRPEPSGGGAGVTGDDAARKTSAKLSTMLRAKLRYRTVPVPTYTAPAGSDCGLAVCALLRYLLLRRLLAVRVNETISMGLGEVGLNLAGVKEGLVGVVMGSGWGGDDAVSCPDEGSESRIAELAGNGGEDGGRRKEMDGEGMIGERDGGGPDGAGGEAVTRRGSLRFSLSKLLWRR</sequence>
<feature type="region of interest" description="Disordered" evidence="5">
    <location>
        <begin position="260"/>
        <end position="298"/>
    </location>
</feature>
<dbReference type="PANTHER" id="PTHR46468">
    <property type="entry name" value="SENTRIN-SPECIFIC PROTEASE 8"/>
    <property type="match status" value="1"/>
</dbReference>
<dbReference type="InterPro" id="IPR044613">
    <property type="entry name" value="Nep1/2-like"/>
</dbReference>
<dbReference type="SUPFAM" id="SSF54001">
    <property type="entry name" value="Cysteine proteinases"/>
    <property type="match status" value="1"/>
</dbReference>
<feature type="domain" description="Ubiquitin-like protease family profile" evidence="6">
    <location>
        <begin position="28"/>
        <end position="200"/>
    </location>
</feature>
<dbReference type="PROSITE" id="PS50600">
    <property type="entry name" value="ULP_PROTEASE"/>
    <property type="match status" value="1"/>
</dbReference>
<name>A0ABQ0GKC9_9PEZI</name>
<evidence type="ECO:0000256" key="3">
    <source>
        <dbReference type="ARBA" id="ARBA00022801"/>
    </source>
</evidence>
<evidence type="ECO:0000256" key="5">
    <source>
        <dbReference type="SAM" id="MobiDB-lite"/>
    </source>
</evidence>
<dbReference type="GeneID" id="98179145"/>
<evidence type="ECO:0000256" key="1">
    <source>
        <dbReference type="ARBA" id="ARBA00005234"/>
    </source>
</evidence>
<dbReference type="Gene3D" id="3.40.395.10">
    <property type="entry name" value="Adenoviral Proteinase, Chain A"/>
    <property type="match status" value="1"/>
</dbReference>
<feature type="compositionally biased region" description="Polar residues" evidence="5">
    <location>
        <begin position="1"/>
        <end position="12"/>
    </location>
</feature>
<keyword evidence="4" id="KW-0788">Thiol protease</keyword>
<protein>
    <recommendedName>
        <fullName evidence="6">Ubiquitin-like protease family profile domain-containing protein</fullName>
    </recommendedName>
</protein>
<reference evidence="7 8" key="1">
    <citation type="submission" date="2024-09" db="EMBL/GenBank/DDBJ databases">
        <title>Itraconazole resistance in Madurella fahalii resulting from another homologue of gene encoding cytochrome P450 14-alpha sterol demethylase (CYP51).</title>
        <authorList>
            <person name="Yoshioka I."/>
            <person name="Fahal A.H."/>
            <person name="Kaneko S."/>
            <person name="Yaguchi T."/>
        </authorList>
    </citation>
    <scope>NUCLEOTIDE SEQUENCE [LARGE SCALE GENOMIC DNA]</scope>
    <source>
        <strain evidence="7 8">IFM 68171</strain>
    </source>
</reference>
<organism evidence="7 8">
    <name type="scientific">Madurella fahalii</name>
    <dbReference type="NCBI Taxonomy" id="1157608"/>
    <lineage>
        <taxon>Eukaryota</taxon>
        <taxon>Fungi</taxon>
        <taxon>Dikarya</taxon>
        <taxon>Ascomycota</taxon>
        <taxon>Pezizomycotina</taxon>
        <taxon>Sordariomycetes</taxon>
        <taxon>Sordariomycetidae</taxon>
        <taxon>Sordariales</taxon>
        <taxon>Sordariales incertae sedis</taxon>
        <taxon>Madurella</taxon>
    </lineage>
</organism>
<dbReference type="InterPro" id="IPR038765">
    <property type="entry name" value="Papain-like_cys_pep_sf"/>
</dbReference>
<evidence type="ECO:0000313" key="8">
    <source>
        <dbReference type="Proteomes" id="UP001628179"/>
    </source>
</evidence>
<keyword evidence="2" id="KW-0645">Protease</keyword>
<evidence type="ECO:0000256" key="2">
    <source>
        <dbReference type="ARBA" id="ARBA00022670"/>
    </source>
</evidence>